<proteinExistence type="inferred from homology"/>
<dbReference type="Gene3D" id="1.20.1250.20">
    <property type="entry name" value="MFS general substrate transporter like domains"/>
    <property type="match status" value="1"/>
</dbReference>
<dbReference type="PANTHER" id="PTHR11328">
    <property type="entry name" value="MAJOR FACILITATOR SUPERFAMILY DOMAIN-CONTAINING PROTEIN"/>
    <property type="match status" value="1"/>
</dbReference>
<feature type="transmembrane region" description="Helical" evidence="2">
    <location>
        <begin position="260"/>
        <end position="279"/>
    </location>
</feature>
<keyword evidence="4" id="KW-1185">Reference proteome</keyword>
<feature type="transmembrane region" description="Helical" evidence="2">
    <location>
        <begin position="106"/>
        <end position="126"/>
    </location>
</feature>
<dbReference type="PANTHER" id="PTHR11328:SF24">
    <property type="entry name" value="MAJOR FACILITATOR SUPERFAMILY (MFS) PROFILE DOMAIN-CONTAINING PROTEIN"/>
    <property type="match status" value="1"/>
</dbReference>
<feature type="transmembrane region" description="Helical" evidence="2">
    <location>
        <begin position="311"/>
        <end position="331"/>
    </location>
</feature>
<keyword evidence="2" id="KW-0472">Membrane</keyword>
<comment type="similarity">
    <text evidence="1">Belongs to the sodium:galactoside symporter (TC 2.A.2) family.</text>
</comment>
<dbReference type="RefSeq" id="WP_305750788.1">
    <property type="nucleotide sequence ID" value="NZ_JAUZEE010000010.1"/>
</dbReference>
<accession>A0ABT9G6Y4</accession>
<evidence type="ECO:0000313" key="3">
    <source>
        <dbReference type="EMBL" id="MDP4302245.1"/>
    </source>
</evidence>
<feature type="transmembrane region" description="Helical" evidence="2">
    <location>
        <begin position="225"/>
        <end position="248"/>
    </location>
</feature>
<feature type="transmembrane region" description="Helical" evidence="2">
    <location>
        <begin position="159"/>
        <end position="192"/>
    </location>
</feature>
<gene>
    <name evidence="3" type="ORF">Q8X39_16535</name>
</gene>
<dbReference type="SUPFAM" id="SSF103473">
    <property type="entry name" value="MFS general substrate transporter"/>
    <property type="match status" value="1"/>
</dbReference>
<feature type="transmembrane region" description="Helical" evidence="2">
    <location>
        <begin position="285"/>
        <end position="304"/>
    </location>
</feature>
<organism evidence="3 4">
    <name type="scientific">Leptothrix discophora</name>
    <dbReference type="NCBI Taxonomy" id="89"/>
    <lineage>
        <taxon>Bacteria</taxon>
        <taxon>Pseudomonadati</taxon>
        <taxon>Pseudomonadota</taxon>
        <taxon>Betaproteobacteria</taxon>
        <taxon>Burkholderiales</taxon>
        <taxon>Sphaerotilaceae</taxon>
        <taxon>Leptothrix</taxon>
    </lineage>
</organism>
<evidence type="ECO:0000313" key="4">
    <source>
        <dbReference type="Proteomes" id="UP001235760"/>
    </source>
</evidence>
<dbReference type="InterPro" id="IPR039672">
    <property type="entry name" value="MFS_2"/>
</dbReference>
<dbReference type="Proteomes" id="UP001235760">
    <property type="component" value="Unassembled WGS sequence"/>
</dbReference>
<keyword evidence="2" id="KW-0812">Transmembrane</keyword>
<feature type="transmembrane region" description="Helical" evidence="2">
    <location>
        <begin position="402"/>
        <end position="426"/>
    </location>
</feature>
<dbReference type="InterPro" id="IPR036259">
    <property type="entry name" value="MFS_trans_sf"/>
</dbReference>
<reference evidence="3 4" key="1">
    <citation type="submission" date="2023-08" db="EMBL/GenBank/DDBJ databases">
        <authorList>
            <person name="Roldan D.M."/>
            <person name="Menes R.J."/>
        </authorList>
    </citation>
    <scope>NUCLEOTIDE SEQUENCE [LARGE SCALE GENOMIC DNA]</scope>
    <source>
        <strain evidence="3 4">CCM 2812</strain>
    </source>
</reference>
<protein>
    <submittedName>
        <fullName evidence="3">MFS transporter</fullName>
    </submittedName>
</protein>
<keyword evidence="2" id="KW-1133">Transmembrane helix</keyword>
<evidence type="ECO:0000256" key="2">
    <source>
        <dbReference type="SAM" id="Phobius"/>
    </source>
</evidence>
<comment type="caution">
    <text evidence="3">The sequence shown here is derived from an EMBL/GenBank/DDBJ whole genome shotgun (WGS) entry which is preliminary data.</text>
</comment>
<dbReference type="EMBL" id="JAUZEE010000010">
    <property type="protein sequence ID" value="MDP4302245.1"/>
    <property type="molecule type" value="Genomic_DNA"/>
</dbReference>
<evidence type="ECO:0000256" key="1">
    <source>
        <dbReference type="ARBA" id="ARBA00009617"/>
    </source>
</evidence>
<feature type="transmembrane region" description="Helical" evidence="2">
    <location>
        <begin position="82"/>
        <end position="100"/>
    </location>
</feature>
<name>A0ABT9G6Y4_LEPDI</name>
<sequence>MADPLPSTWRAGLAYGALGLPLAFIALPLYVLLPHHYADRHAVPLAALGLLLLAVRGLDALLDPAIGRLADRLLDRSGARAWQVIGGCAVVMAAGFWALFHAPAGASLTALLAWCGAGLVLTYLAYSLASIVHQAWGARLGGDDVAQARRVAWREGLALAGVMVASVLPSLAGLDLTAGLLALLLLAGWWWLKAVPSVSITPERAHADRSEATAPSPWRLPAFRALLSVYLLNGIASAVPATLVLFFVRDRLQAPAWEGGFLAAYFAAGALSLPLWLRLVAWRGLVPAWLAGMLLAVATFAFAVGLGAGDVAGFLAVCIASGLALGADLAVPGALLARVARQAHGSSHPGAGTGNPGTSAGEGVCFGWWNAATKLNLALSAGLVLPALDLAGYRPGATDPGALAALSLAYAAFPCLLKLAAAALLWRRAARILGDEPASP</sequence>
<feature type="transmembrane region" description="Helical" evidence="2">
    <location>
        <begin position="12"/>
        <end position="33"/>
    </location>
</feature>
<dbReference type="Pfam" id="PF13347">
    <property type="entry name" value="MFS_2"/>
    <property type="match status" value="1"/>
</dbReference>